<evidence type="ECO:0000313" key="10">
    <source>
        <dbReference type="Proteomes" id="UP000199411"/>
    </source>
</evidence>
<dbReference type="SUPFAM" id="SSF81345">
    <property type="entry name" value="ABC transporter involved in vitamin B12 uptake, BtuC"/>
    <property type="match status" value="1"/>
</dbReference>
<keyword evidence="4" id="KW-1003">Cell membrane</keyword>
<gene>
    <name evidence="9" type="ORF">SAMN05660835_01770</name>
</gene>
<evidence type="ECO:0000256" key="6">
    <source>
        <dbReference type="ARBA" id="ARBA00022989"/>
    </source>
</evidence>
<evidence type="ECO:0000256" key="1">
    <source>
        <dbReference type="ARBA" id="ARBA00004651"/>
    </source>
</evidence>
<sequence>MKNTILIVLSFVVILVSLGVGPYKIAPIDVVKCFFNPKASIDSTIVLDIRLPRVLFAYFVGAGLSAAGSAYQAMFKNPLVSPDILGVSGGAAFGAALAILTLNHFYFIEIFAFVFGTIAVYIAFFLAKSKQELPVLNLVISGIIVGSFFTALLGIIKYLADPNNQLPQIVFWLMGSFANVSFSAWGAFIIIGICVVFLYLLRWQLNIAAFGDDEAKSLGVNIINLRKIIILLSTLTTAASVAVVGIIGWVGLIIPHISRLISGSDNRNVMPTSIFVGGIFMVIIDDLARSLISGEIPVGILTSLLGAPFFAWLYKKQKRL</sequence>
<evidence type="ECO:0000256" key="8">
    <source>
        <dbReference type="SAM" id="Phobius"/>
    </source>
</evidence>
<organism evidence="9 10">
    <name type="scientific">Desulfurella multipotens</name>
    <dbReference type="NCBI Taxonomy" id="79269"/>
    <lineage>
        <taxon>Bacteria</taxon>
        <taxon>Pseudomonadati</taxon>
        <taxon>Campylobacterota</taxon>
        <taxon>Desulfurellia</taxon>
        <taxon>Desulfurellales</taxon>
        <taxon>Desulfurellaceae</taxon>
        <taxon>Desulfurella</taxon>
    </lineage>
</organism>
<comment type="subcellular location">
    <subcellularLocation>
        <location evidence="1">Cell membrane</location>
        <topology evidence="1">Multi-pass membrane protein</topology>
    </subcellularLocation>
</comment>
<keyword evidence="6 8" id="KW-1133">Transmembrane helix</keyword>
<keyword evidence="10" id="KW-1185">Reference proteome</keyword>
<dbReference type="AlphaFoldDB" id="A0A1G6RC40"/>
<feature type="transmembrane region" description="Helical" evidence="8">
    <location>
        <begin position="51"/>
        <end position="71"/>
    </location>
</feature>
<dbReference type="GO" id="GO:0005886">
    <property type="term" value="C:plasma membrane"/>
    <property type="evidence" value="ECO:0007669"/>
    <property type="project" value="UniProtKB-SubCell"/>
</dbReference>
<dbReference type="PANTHER" id="PTHR30472">
    <property type="entry name" value="FERRIC ENTEROBACTIN TRANSPORT SYSTEM PERMEASE PROTEIN"/>
    <property type="match status" value="1"/>
</dbReference>
<evidence type="ECO:0000256" key="2">
    <source>
        <dbReference type="ARBA" id="ARBA00007935"/>
    </source>
</evidence>
<evidence type="ECO:0000256" key="5">
    <source>
        <dbReference type="ARBA" id="ARBA00022692"/>
    </source>
</evidence>
<dbReference type="PANTHER" id="PTHR30472:SF70">
    <property type="entry name" value="MOLYBDATE IMPORT SYSTEM PERMEASE PROTEIN MOLB"/>
    <property type="match status" value="1"/>
</dbReference>
<comment type="similarity">
    <text evidence="2">Belongs to the binding-protein-dependent transport system permease family. FecCD subfamily.</text>
</comment>
<dbReference type="OrthoDB" id="9782305at2"/>
<accession>A0A1G6RC40</accession>
<dbReference type="Pfam" id="PF01032">
    <property type="entry name" value="FecCD"/>
    <property type="match status" value="1"/>
</dbReference>
<feature type="transmembrane region" description="Helical" evidence="8">
    <location>
        <begin position="228"/>
        <end position="254"/>
    </location>
</feature>
<dbReference type="Proteomes" id="UP000199411">
    <property type="component" value="Unassembled WGS sequence"/>
</dbReference>
<dbReference type="RefSeq" id="WP_092129714.1">
    <property type="nucleotide sequence ID" value="NZ_FMYU01000016.1"/>
</dbReference>
<evidence type="ECO:0000256" key="3">
    <source>
        <dbReference type="ARBA" id="ARBA00022448"/>
    </source>
</evidence>
<evidence type="ECO:0000256" key="4">
    <source>
        <dbReference type="ARBA" id="ARBA00022475"/>
    </source>
</evidence>
<feature type="transmembrane region" description="Helical" evidence="8">
    <location>
        <begin position="296"/>
        <end position="314"/>
    </location>
</feature>
<keyword evidence="3" id="KW-0813">Transport</keyword>
<dbReference type="InterPro" id="IPR037294">
    <property type="entry name" value="ABC_BtuC-like"/>
</dbReference>
<reference evidence="10" key="1">
    <citation type="submission" date="2016-10" db="EMBL/GenBank/DDBJ databases">
        <authorList>
            <person name="Varghese N."/>
            <person name="Submissions S."/>
        </authorList>
    </citation>
    <scope>NUCLEOTIDE SEQUENCE [LARGE SCALE GENOMIC DNA]</scope>
    <source>
        <strain evidence="10">DSM 8415</strain>
    </source>
</reference>
<feature type="transmembrane region" description="Helical" evidence="8">
    <location>
        <begin position="106"/>
        <end position="126"/>
    </location>
</feature>
<dbReference type="GO" id="GO:0022857">
    <property type="term" value="F:transmembrane transporter activity"/>
    <property type="evidence" value="ECO:0007669"/>
    <property type="project" value="InterPro"/>
</dbReference>
<dbReference type="InterPro" id="IPR000522">
    <property type="entry name" value="ABC_transptr_permease_BtuC"/>
</dbReference>
<feature type="transmembrane region" description="Helical" evidence="8">
    <location>
        <begin position="83"/>
        <end position="100"/>
    </location>
</feature>
<keyword evidence="7 8" id="KW-0472">Membrane</keyword>
<dbReference type="Gene3D" id="1.10.3470.10">
    <property type="entry name" value="ABC transporter involved in vitamin B12 uptake, BtuC"/>
    <property type="match status" value="1"/>
</dbReference>
<feature type="transmembrane region" description="Helical" evidence="8">
    <location>
        <begin position="138"/>
        <end position="160"/>
    </location>
</feature>
<feature type="transmembrane region" description="Helical" evidence="8">
    <location>
        <begin position="180"/>
        <end position="201"/>
    </location>
</feature>
<proteinExistence type="inferred from homology"/>
<dbReference type="CDD" id="cd06550">
    <property type="entry name" value="TM_ABC_iron-siderophores_like"/>
    <property type="match status" value="1"/>
</dbReference>
<dbReference type="FunFam" id="1.10.3470.10:FF:000001">
    <property type="entry name" value="Vitamin B12 ABC transporter permease BtuC"/>
    <property type="match status" value="1"/>
</dbReference>
<evidence type="ECO:0000313" key="9">
    <source>
        <dbReference type="EMBL" id="SDD02189.1"/>
    </source>
</evidence>
<name>A0A1G6RC40_9BACT</name>
<keyword evidence="5 8" id="KW-0812">Transmembrane</keyword>
<protein>
    <submittedName>
        <fullName evidence="9">Iron complex transport system permease protein</fullName>
    </submittedName>
</protein>
<evidence type="ECO:0000256" key="7">
    <source>
        <dbReference type="ARBA" id="ARBA00023136"/>
    </source>
</evidence>
<dbReference type="GO" id="GO:0033214">
    <property type="term" value="P:siderophore-iron import into cell"/>
    <property type="evidence" value="ECO:0007669"/>
    <property type="project" value="TreeGrafter"/>
</dbReference>
<dbReference type="EMBL" id="FMYU01000016">
    <property type="protein sequence ID" value="SDD02189.1"/>
    <property type="molecule type" value="Genomic_DNA"/>
</dbReference>